<evidence type="ECO:0000313" key="2">
    <source>
        <dbReference type="EMBL" id="ANK13583.1"/>
    </source>
</evidence>
<organism evidence="2 3">
    <name type="scientific">Erythrobacter neustonensis</name>
    <dbReference type="NCBI Taxonomy" id="1112"/>
    <lineage>
        <taxon>Bacteria</taxon>
        <taxon>Pseudomonadati</taxon>
        <taxon>Pseudomonadota</taxon>
        <taxon>Alphaproteobacteria</taxon>
        <taxon>Sphingomonadales</taxon>
        <taxon>Erythrobacteraceae</taxon>
        <taxon>Erythrobacter/Porphyrobacter group</taxon>
        <taxon>Erythrobacter</taxon>
    </lineage>
</organism>
<dbReference type="EMBL" id="CP016033">
    <property type="protein sequence ID" value="ANK13583.1"/>
    <property type="molecule type" value="Genomic_DNA"/>
</dbReference>
<dbReference type="KEGG" id="pns:A9D12_12250"/>
<accession>A0A192D515</accession>
<reference evidence="2 3" key="1">
    <citation type="submission" date="2016-05" db="EMBL/GenBank/DDBJ databases">
        <title>Compelete Genome Sequence of Bacteriochlorophyll-Synthesizing Bacterium Porphyrobacter neustonensis DSM 9434.</title>
        <authorList>
            <person name="Shi X.-L."/>
            <person name="Wu Y.-H."/>
            <person name="Cheng H."/>
            <person name="Xu L."/>
            <person name="Zhang X.-Q."/>
            <person name="Wang C.-S."/>
            <person name="Xu X.-W."/>
        </authorList>
    </citation>
    <scope>NUCLEOTIDE SEQUENCE [LARGE SCALE GENOMIC DNA]</scope>
    <source>
        <strain evidence="2 3">DSM 9434</strain>
    </source>
</reference>
<feature type="domain" description="UspA" evidence="1">
    <location>
        <begin position="1"/>
        <end position="137"/>
    </location>
</feature>
<dbReference type="Gene3D" id="3.40.50.12370">
    <property type="match status" value="1"/>
</dbReference>
<dbReference type="Proteomes" id="UP000078263">
    <property type="component" value="Chromosome"/>
</dbReference>
<evidence type="ECO:0000259" key="1">
    <source>
        <dbReference type="Pfam" id="PF00582"/>
    </source>
</evidence>
<proteinExistence type="predicted"/>
<evidence type="ECO:0000313" key="3">
    <source>
        <dbReference type="Proteomes" id="UP000078263"/>
    </source>
</evidence>
<dbReference type="OrthoDB" id="9813682at2"/>
<dbReference type="STRING" id="1112.A9D12_12250"/>
<name>A0A192D515_9SPHN</name>
<keyword evidence="3" id="KW-1185">Reference proteome</keyword>
<dbReference type="Pfam" id="PF00582">
    <property type="entry name" value="Usp"/>
    <property type="match status" value="1"/>
</dbReference>
<dbReference type="AlphaFoldDB" id="A0A192D515"/>
<dbReference type="InterPro" id="IPR006016">
    <property type="entry name" value="UspA"/>
</dbReference>
<dbReference type="SUPFAM" id="SSF52402">
    <property type="entry name" value="Adenine nucleotide alpha hydrolases-like"/>
    <property type="match status" value="1"/>
</dbReference>
<sequence length="150" mass="15728">MRTFLVIIDESEEATAALRYAAQRAAAVNGAVHLLALVPQQNFSAFGAVQATIEEEARDRAEMLAHGVAGNLFATSGIMPTISVKIGQGQKIVTEFLAEHAEVAALVLGAAKDSAPGPLVTHFSAAAGSLPCPLYIIPADYDETTRDHTV</sequence>
<dbReference type="RefSeq" id="WP_068352233.1">
    <property type="nucleotide sequence ID" value="NZ_CP016033.1"/>
</dbReference>
<protein>
    <submittedName>
        <fullName evidence="2">Universal stress protein</fullName>
    </submittedName>
</protein>
<gene>
    <name evidence="2" type="ORF">A9D12_12250</name>
</gene>